<accession>A0A1S1RKE1</accession>
<dbReference type="GO" id="GO:0009062">
    <property type="term" value="P:fatty acid catabolic process"/>
    <property type="evidence" value="ECO:0007669"/>
    <property type="project" value="TreeGrafter"/>
</dbReference>
<feature type="domain" description="Acyl-CoA thioesterase-like C-terminal" evidence="4">
    <location>
        <begin position="153"/>
        <end position="270"/>
    </location>
</feature>
<dbReference type="SUPFAM" id="SSF54637">
    <property type="entry name" value="Thioesterase/thiol ester dehydrase-isomerase"/>
    <property type="match status" value="2"/>
</dbReference>
<evidence type="ECO:0000259" key="3">
    <source>
        <dbReference type="Pfam" id="PF13622"/>
    </source>
</evidence>
<name>A0A1S1RKE1_9ACTN</name>
<dbReference type="InterPro" id="IPR042171">
    <property type="entry name" value="Acyl-CoA_hotdog"/>
</dbReference>
<reference evidence="6" key="1">
    <citation type="submission" date="2016-07" db="EMBL/GenBank/DDBJ databases">
        <title>Sequence Frankia sp. strain CcI1.17.</title>
        <authorList>
            <person name="Ghodhbane-Gtari F."/>
            <person name="Swanson E."/>
            <person name="Gueddou A."/>
            <person name="Morris K."/>
            <person name="Hezbri K."/>
            <person name="Ktari A."/>
            <person name="Nouioui I."/>
            <person name="Abebe-Akele F."/>
            <person name="Simpson S."/>
            <person name="Thomas K."/>
            <person name="Gtari M."/>
            <person name="Tisa L.S."/>
            <person name="Hurst S."/>
        </authorList>
    </citation>
    <scope>NUCLEOTIDE SEQUENCE [LARGE SCALE GENOMIC DNA]</scope>
    <source>
        <strain evidence="6">Cc1.17</strain>
    </source>
</reference>
<dbReference type="PANTHER" id="PTHR11066:SF34">
    <property type="entry name" value="ACYL-COENZYME A THIOESTERASE 8"/>
    <property type="match status" value="1"/>
</dbReference>
<dbReference type="PANTHER" id="PTHR11066">
    <property type="entry name" value="ACYL-COA THIOESTERASE"/>
    <property type="match status" value="1"/>
</dbReference>
<gene>
    <name evidence="5" type="ORF">CC117_01645</name>
</gene>
<evidence type="ECO:0008006" key="7">
    <source>
        <dbReference type="Google" id="ProtNLM"/>
    </source>
</evidence>
<dbReference type="AlphaFoldDB" id="A0A1S1RKE1"/>
<organism evidence="5 6">
    <name type="scientific">Parafrankia colletiae</name>
    <dbReference type="NCBI Taxonomy" id="573497"/>
    <lineage>
        <taxon>Bacteria</taxon>
        <taxon>Bacillati</taxon>
        <taxon>Actinomycetota</taxon>
        <taxon>Actinomycetes</taxon>
        <taxon>Frankiales</taxon>
        <taxon>Frankiaceae</taxon>
        <taxon>Parafrankia</taxon>
    </lineage>
</organism>
<evidence type="ECO:0000313" key="6">
    <source>
        <dbReference type="Proteomes" id="UP000179627"/>
    </source>
</evidence>
<evidence type="ECO:0000256" key="1">
    <source>
        <dbReference type="ARBA" id="ARBA00006538"/>
    </source>
</evidence>
<dbReference type="Pfam" id="PF20789">
    <property type="entry name" value="4HBT_3C"/>
    <property type="match status" value="1"/>
</dbReference>
<evidence type="ECO:0000259" key="4">
    <source>
        <dbReference type="Pfam" id="PF20789"/>
    </source>
</evidence>
<dbReference type="GO" id="GO:0006637">
    <property type="term" value="P:acyl-CoA metabolic process"/>
    <property type="evidence" value="ECO:0007669"/>
    <property type="project" value="InterPro"/>
</dbReference>
<feature type="domain" description="Acyl-CoA thioesterase-like N-terminal HotDog" evidence="3">
    <location>
        <begin position="42"/>
        <end position="113"/>
    </location>
</feature>
<keyword evidence="6" id="KW-1185">Reference proteome</keyword>
<dbReference type="Gene3D" id="2.40.160.210">
    <property type="entry name" value="Acyl-CoA thioesterase, double hotdog domain"/>
    <property type="match status" value="1"/>
</dbReference>
<comment type="similarity">
    <text evidence="1">Belongs to the C/M/P thioester hydrolase family.</text>
</comment>
<dbReference type="EMBL" id="MBLM01000002">
    <property type="protein sequence ID" value="OHV46527.1"/>
    <property type="molecule type" value="Genomic_DNA"/>
</dbReference>
<evidence type="ECO:0000313" key="5">
    <source>
        <dbReference type="EMBL" id="OHV46527.1"/>
    </source>
</evidence>
<evidence type="ECO:0000256" key="2">
    <source>
        <dbReference type="ARBA" id="ARBA00022801"/>
    </source>
</evidence>
<dbReference type="InterPro" id="IPR029069">
    <property type="entry name" value="HotDog_dom_sf"/>
</dbReference>
<dbReference type="CDD" id="cd03445">
    <property type="entry name" value="Thioesterase_II_repeat2"/>
    <property type="match status" value="1"/>
</dbReference>
<protein>
    <recommendedName>
        <fullName evidence="7">Acyl-CoA thioesterase</fullName>
    </recommendedName>
</protein>
<dbReference type="InterPro" id="IPR049450">
    <property type="entry name" value="ACOT8-like_C"/>
</dbReference>
<dbReference type="Proteomes" id="UP000179627">
    <property type="component" value="Unassembled WGS sequence"/>
</dbReference>
<dbReference type="GO" id="GO:0047617">
    <property type="term" value="F:fatty acyl-CoA hydrolase activity"/>
    <property type="evidence" value="ECO:0007669"/>
    <property type="project" value="InterPro"/>
</dbReference>
<dbReference type="InterPro" id="IPR003703">
    <property type="entry name" value="Acyl_CoA_thio"/>
</dbReference>
<dbReference type="InterPro" id="IPR049449">
    <property type="entry name" value="TesB_ACOT8-like_N"/>
</dbReference>
<comment type="caution">
    <text evidence="5">The sequence shown here is derived from an EMBL/GenBank/DDBJ whole genome shotgun (WGS) entry which is preliminary data.</text>
</comment>
<keyword evidence="2" id="KW-0378">Hydrolase</keyword>
<dbReference type="Pfam" id="PF13622">
    <property type="entry name" value="4HBT_3"/>
    <property type="match status" value="1"/>
</dbReference>
<sequence>MTIKRFPTWGDAADLIDIMNVRPAGDRRYVSTALADPRRPVVEGSQMLGQAVVAAGRHAPDRRVVSAHMVFYRAADAREPLEFEIDELSAGRSFSTLAVHVSQGGKRRASGTLLLDVTAPDVVRHSAAPEACAGPYDSEPCDMSVTGRDIRMVDAAYTDDPAAPVGPPVIDAWVRFRDVPDDPHLHAGLLAQFTGHISIAAALRPHDGVGQRQAHRTLSMGINAIGISFHSVVHADHWLRYHHLSTFAGDGMTHSECRVYNEADALIASFTVDAMLRGFAQDSRAVDGRIAL</sequence>
<proteinExistence type="inferred from homology"/>
<dbReference type="CDD" id="cd03444">
    <property type="entry name" value="Thioesterase_II_repeat1"/>
    <property type="match status" value="1"/>
</dbReference>